<accession>A0A7J7MAM3</accession>
<keyword evidence="5 6" id="KW-0472">Membrane</keyword>
<evidence type="ECO:0000256" key="4">
    <source>
        <dbReference type="ARBA" id="ARBA00022989"/>
    </source>
</evidence>
<keyword evidence="3 6" id="KW-0812">Transmembrane</keyword>
<feature type="transmembrane region" description="Helical" evidence="6">
    <location>
        <begin position="89"/>
        <end position="111"/>
    </location>
</feature>
<dbReference type="GO" id="GO:0016020">
    <property type="term" value="C:membrane"/>
    <property type="evidence" value="ECO:0007669"/>
    <property type="project" value="UniProtKB-SubCell"/>
</dbReference>
<evidence type="ECO:0000256" key="2">
    <source>
        <dbReference type="ARBA" id="ARBA00022448"/>
    </source>
</evidence>
<evidence type="ECO:0000256" key="3">
    <source>
        <dbReference type="ARBA" id="ARBA00022692"/>
    </source>
</evidence>
<evidence type="ECO:0000256" key="1">
    <source>
        <dbReference type="ARBA" id="ARBA00004141"/>
    </source>
</evidence>
<name>A0A7J7MAM3_9MAGN</name>
<dbReference type="EMBL" id="JACGCM010001659">
    <property type="protein sequence ID" value="KAF6151941.1"/>
    <property type="molecule type" value="Genomic_DNA"/>
</dbReference>
<dbReference type="OrthoDB" id="10262656at2759"/>
<gene>
    <name evidence="8" type="ORF">GIB67_010515</name>
</gene>
<dbReference type="PROSITE" id="PS50850">
    <property type="entry name" value="MFS"/>
    <property type="match status" value="1"/>
</dbReference>
<evidence type="ECO:0000256" key="5">
    <source>
        <dbReference type="ARBA" id="ARBA00023136"/>
    </source>
</evidence>
<feature type="domain" description="Major facilitator superfamily (MFS) profile" evidence="7">
    <location>
        <begin position="51"/>
        <end position="312"/>
    </location>
</feature>
<dbReference type="InterPro" id="IPR020846">
    <property type="entry name" value="MFS_dom"/>
</dbReference>
<comment type="caution">
    <text evidence="8">The sequence shown here is derived from an EMBL/GenBank/DDBJ whole genome shotgun (WGS) entry which is preliminary data.</text>
</comment>
<feature type="transmembrane region" description="Helical" evidence="6">
    <location>
        <begin position="123"/>
        <end position="150"/>
    </location>
</feature>
<dbReference type="InterPro" id="IPR011701">
    <property type="entry name" value="MFS"/>
</dbReference>
<comment type="subcellular location">
    <subcellularLocation>
        <location evidence="1">Membrane</location>
        <topology evidence="1">Multi-pass membrane protein</topology>
    </subcellularLocation>
</comment>
<dbReference type="SUPFAM" id="SSF103473">
    <property type="entry name" value="MFS general substrate transporter"/>
    <property type="match status" value="1"/>
</dbReference>
<protein>
    <recommendedName>
        <fullName evidence="7">Major facilitator superfamily (MFS) profile domain-containing protein</fullName>
    </recommendedName>
</protein>
<evidence type="ECO:0000259" key="7">
    <source>
        <dbReference type="PROSITE" id="PS50850"/>
    </source>
</evidence>
<evidence type="ECO:0000256" key="6">
    <source>
        <dbReference type="SAM" id="Phobius"/>
    </source>
</evidence>
<dbReference type="AlphaFoldDB" id="A0A7J7MAM3"/>
<evidence type="ECO:0000313" key="9">
    <source>
        <dbReference type="Proteomes" id="UP000541444"/>
    </source>
</evidence>
<keyword evidence="2" id="KW-0813">Transport</keyword>
<reference evidence="8 9" key="1">
    <citation type="journal article" date="2020" name="IScience">
        <title>Genome Sequencing of the Endangered Kingdonia uniflora (Circaeasteraceae, Ranunculales) Reveals Potential Mechanisms of Evolutionary Specialization.</title>
        <authorList>
            <person name="Sun Y."/>
            <person name="Deng T."/>
            <person name="Zhang A."/>
            <person name="Moore M.J."/>
            <person name="Landis J.B."/>
            <person name="Lin N."/>
            <person name="Zhang H."/>
            <person name="Zhang X."/>
            <person name="Huang J."/>
            <person name="Zhang X."/>
            <person name="Sun H."/>
            <person name="Wang H."/>
        </authorList>
    </citation>
    <scope>NUCLEOTIDE SEQUENCE [LARGE SCALE GENOMIC DNA]</scope>
    <source>
        <strain evidence="8">TB1705</strain>
        <tissue evidence="8">Leaf</tissue>
    </source>
</reference>
<keyword evidence="4 6" id="KW-1133">Transmembrane helix</keyword>
<organism evidence="8 9">
    <name type="scientific">Kingdonia uniflora</name>
    <dbReference type="NCBI Taxonomy" id="39325"/>
    <lineage>
        <taxon>Eukaryota</taxon>
        <taxon>Viridiplantae</taxon>
        <taxon>Streptophyta</taxon>
        <taxon>Embryophyta</taxon>
        <taxon>Tracheophyta</taxon>
        <taxon>Spermatophyta</taxon>
        <taxon>Magnoliopsida</taxon>
        <taxon>Ranunculales</taxon>
        <taxon>Circaeasteraceae</taxon>
        <taxon>Kingdonia</taxon>
    </lineage>
</organism>
<dbReference type="PANTHER" id="PTHR23504">
    <property type="entry name" value="MAJOR FACILITATOR SUPERFAMILY DOMAIN-CONTAINING PROTEIN 10"/>
    <property type="match status" value="1"/>
</dbReference>
<keyword evidence="9" id="KW-1185">Reference proteome</keyword>
<dbReference type="Pfam" id="PF07690">
    <property type="entry name" value="MFS_1"/>
    <property type="match status" value="1"/>
</dbReference>
<evidence type="ECO:0000313" key="8">
    <source>
        <dbReference type="EMBL" id="KAF6151941.1"/>
    </source>
</evidence>
<proteinExistence type="predicted"/>
<dbReference type="InterPro" id="IPR036259">
    <property type="entry name" value="MFS_trans_sf"/>
</dbReference>
<sequence>MAENMEALLLKKKKRVFYKNCPGCQVDQLNDARKGIPYKEFAYIWIVSLCTGLSLTTSINIYALPISSLFPFAYFMIRDFGIAKREEDIGFYVGYVGSAFMVGRALTSIFWGVVADRYGRKPVILIGTFSVVVFNTLFGFSTSFWMALFARFLLGSFNSLLGPIRVCFPHDSFRCNINLRSCLALLNQELWDLNVLFKAYASEICRQEYRALAQTVSSTSRGIGLVIGPAIGGFFAQETIHMHNGNEIERSDSYDTLDASYCESGEKNDVKEIGNESISKESLFKNRALMSTIAVYCIFSLHEIAYAEVIIS</sequence>
<dbReference type="PANTHER" id="PTHR23504:SF105">
    <property type="entry name" value="PROTEIN ZINC INDUCED FACILITATOR 1-LIKE"/>
    <property type="match status" value="1"/>
</dbReference>
<dbReference type="Gene3D" id="1.20.1250.20">
    <property type="entry name" value="MFS general substrate transporter like domains"/>
    <property type="match status" value="1"/>
</dbReference>
<dbReference type="Proteomes" id="UP000541444">
    <property type="component" value="Unassembled WGS sequence"/>
</dbReference>
<dbReference type="GO" id="GO:0022857">
    <property type="term" value="F:transmembrane transporter activity"/>
    <property type="evidence" value="ECO:0007669"/>
    <property type="project" value="InterPro"/>
</dbReference>